<dbReference type="PANTHER" id="PTHR31325">
    <property type="entry name" value="OS01G0798800 PROTEIN-RELATED"/>
    <property type="match status" value="1"/>
</dbReference>
<dbReference type="AlphaFoldDB" id="A0AAD8RSG1"/>
<sequence length="475" mass="53066">MLNFCKGLLGDVPVMHKCEYEAVRQGIQLNGSNHLFQLAAMELSLLYDILYTKAAVIHTWHGLCIRVVAPVSVVAAFVLFLLSSKDAYGRADVTVTYVLLVGAMALELASSLRAAGSSWACASYHARGWHRLCGTVMRLGEMFKAGARRSACLDSLGQYNLLDLCTDAKKDDHLRGKIAKMIGLGDRWQKLHYSSTAPISDGIKALVLGEIRKRKVDDLRNARGRWILKEKGMYEDLTRIADDTELDRSIIVWHIATDLYLSLCPDPQEEVRDNIRVISNHMLFLMVVHPYLLPGVVRNGRYKENLKYYDMVWWVNLRSTKEGTMKLSRSEIINNIAEWQLPADSRHKYIYGIGDEAADDVDDRPFYADGSCLAGMLFGNRWCLPAADMLEVITGVWVEMLCYASHHCGAESHAKKLSTGGEFMNAIWLIIGHATDYDRWAPSAEGFTGGFRAQQPSAQAEAPCQMDAARGGCSF</sequence>
<reference evidence="2" key="1">
    <citation type="submission" date="2023-07" db="EMBL/GenBank/DDBJ databases">
        <title>A chromosome-level genome assembly of Lolium multiflorum.</title>
        <authorList>
            <person name="Chen Y."/>
            <person name="Copetti D."/>
            <person name="Kolliker R."/>
            <person name="Studer B."/>
        </authorList>
    </citation>
    <scope>NUCLEOTIDE SEQUENCE</scope>
    <source>
        <strain evidence="2">02402/16</strain>
        <tissue evidence="2">Leaf</tissue>
    </source>
</reference>
<comment type="caution">
    <text evidence="2">The sequence shown here is derived from an EMBL/GenBank/DDBJ whole genome shotgun (WGS) entry which is preliminary data.</text>
</comment>
<feature type="domain" description="DUF4220" evidence="1">
    <location>
        <begin position="2"/>
        <end position="163"/>
    </location>
</feature>
<gene>
    <name evidence="2" type="ORF">QYE76_004580</name>
</gene>
<evidence type="ECO:0000313" key="2">
    <source>
        <dbReference type="EMBL" id="KAK1630265.1"/>
    </source>
</evidence>
<dbReference type="InterPro" id="IPR007658">
    <property type="entry name" value="DUF594"/>
</dbReference>
<organism evidence="2 3">
    <name type="scientific">Lolium multiflorum</name>
    <name type="common">Italian ryegrass</name>
    <name type="synonym">Lolium perenne subsp. multiflorum</name>
    <dbReference type="NCBI Taxonomy" id="4521"/>
    <lineage>
        <taxon>Eukaryota</taxon>
        <taxon>Viridiplantae</taxon>
        <taxon>Streptophyta</taxon>
        <taxon>Embryophyta</taxon>
        <taxon>Tracheophyta</taxon>
        <taxon>Spermatophyta</taxon>
        <taxon>Magnoliopsida</taxon>
        <taxon>Liliopsida</taxon>
        <taxon>Poales</taxon>
        <taxon>Poaceae</taxon>
        <taxon>BOP clade</taxon>
        <taxon>Pooideae</taxon>
        <taxon>Poodae</taxon>
        <taxon>Poeae</taxon>
        <taxon>Poeae Chloroplast Group 2 (Poeae type)</taxon>
        <taxon>Loliodinae</taxon>
        <taxon>Loliinae</taxon>
        <taxon>Lolium</taxon>
    </lineage>
</organism>
<evidence type="ECO:0000259" key="1">
    <source>
        <dbReference type="Pfam" id="PF13968"/>
    </source>
</evidence>
<dbReference type="Pfam" id="PF13968">
    <property type="entry name" value="DUF4220"/>
    <property type="match status" value="1"/>
</dbReference>
<evidence type="ECO:0000313" key="3">
    <source>
        <dbReference type="Proteomes" id="UP001231189"/>
    </source>
</evidence>
<dbReference type="InterPro" id="IPR025315">
    <property type="entry name" value="DUF4220"/>
</dbReference>
<dbReference type="EMBL" id="JAUUTY010000005">
    <property type="protein sequence ID" value="KAK1630265.1"/>
    <property type="molecule type" value="Genomic_DNA"/>
</dbReference>
<protein>
    <recommendedName>
        <fullName evidence="1">DUF4220 domain-containing protein</fullName>
    </recommendedName>
</protein>
<proteinExistence type="predicted"/>
<dbReference type="Proteomes" id="UP001231189">
    <property type="component" value="Unassembled WGS sequence"/>
</dbReference>
<name>A0AAD8RSG1_LOLMU</name>
<dbReference type="Pfam" id="PF04578">
    <property type="entry name" value="DUF594"/>
    <property type="match status" value="1"/>
</dbReference>
<accession>A0AAD8RSG1</accession>
<keyword evidence="3" id="KW-1185">Reference proteome</keyword>